<keyword evidence="1" id="KW-0472">Membrane</keyword>
<sequence length="118" mass="13037">MKRKNNNQLIVKVLLVGAVTAVLSYLFHPNAGQLSILFNGEPVAEPLVRFAAGPTFLLIMVITGALTVLLFLGVGFFLFLFFMFAALMVIFIMAPYFWPVLAIILLAIMLMMVGRGKE</sequence>
<dbReference type="RefSeq" id="WP_127026995.1">
    <property type="nucleotide sequence ID" value="NZ_RYFG02000120.1"/>
</dbReference>
<reference evidence="2 3" key="1">
    <citation type="journal article" date="2019" name="Antonie Van Leeuwenhoek">
        <title>Description of 'Ca. Methylobacter oryzae' KRF1, a novel species from the environmentally important Methylobacter clade 2.</title>
        <authorList>
            <person name="Khatri K."/>
            <person name="Mohite J.A."/>
            <person name="Pandit P.S."/>
            <person name="Bahulikar R."/>
            <person name="Rahalkar M.C."/>
        </authorList>
    </citation>
    <scope>NUCLEOTIDE SEQUENCE [LARGE SCALE GENOMIC DNA]</scope>
    <source>
        <strain evidence="2 3">KRF1</strain>
    </source>
</reference>
<name>A0ABY3C5K6_9GAMM</name>
<organism evidence="2 3">
    <name type="scientific">Candidatus Methylobacter oryzae</name>
    <dbReference type="NCBI Taxonomy" id="2497749"/>
    <lineage>
        <taxon>Bacteria</taxon>
        <taxon>Pseudomonadati</taxon>
        <taxon>Pseudomonadota</taxon>
        <taxon>Gammaproteobacteria</taxon>
        <taxon>Methylococcales</taxon>
        <taxon>Methylococcaceae</taxon>
        <taxon>Methylobacter</taxon>
    </lineage>
</organism>
<evidence type="ECO:0000256" key="1">
    <source>
        <dbReference type="SAM" id="Phobius"/>
    </source>
</evidence>
<accession>A0ABY3C5K6</accession>
<evidence type="ECO:0000313" key="2">
    <source>
        <dbReference type="EMBL" id="TRW89958.1"/>
    </source>
</evidence>
<feature type="transmembrane region" description="Helical" evidence="1">
    <location>
        <begin position="96"/>
        <end position="114"/>
    </location>
</feature>
<keyword evidence="3" id="KW-1185">Reference proteome</keyword>
<feature type="transmembrane region" description="Helical" evidence="1">
    <location>
        <begin position="70"/>
        <end position="90"/>
    </location>
</feature>
<evidence type="ECO:0000313" key="3">
    <source>
        <dbReference type="Proteomes" id="UP000733744"/>
    </source>
</evidence>
<proteinExistence type="predicted"/>
<feature type="transmembrane region" description="Helical" evidence="1">
    <location>
        <begin position="47"/>
        <end position="63"/>
    </location>
</feature>
<keyword evidence="1" id="KW-1133">Transmembrane helix</keyword>
<feature type="transmembrane region" description="Helical" evidence="1">
    <location>
        <begin position="9"/>
        <end position="27"/>
    </location>
</feature>
<gene>
    <name evidence="2" type="ORF">EKO24_020260</name>
</gene>
<dbReference type="Proteomes" id="UP000733744">
    <property type="component" value="Unassembled WGS sequence"/>
</dbReference>
<protein>
    <submittedName>
        <fullName evidence="2">Uncharacterized protein</fullName>
    </submittedName>
</protein>
<dbReference type="EMBL" id="RYFG02000120">
    <property type="protein sequence ID" value="TRW89958.1"/>
    <property type="molecule type" value="Genomic_DNA"/>
</dbReference>
<keyword evidence="1" id="KW-0812">Transmembrane</keyword>
<comment type="caution">
    <text evidence="2">The sequence shown here is derived from an EMBL/GenBank/DDBJ whole genome shotgun (WGS) entry which is preliminary data.</text>
</comment>